<keyword evidence="2" id="KW-1185">Reference proteome</keyword>
<dbReference type="InterPro" id="IPR010310">
    <property type="entry name" value="T7SS_ESAT-6-like"/>
</dbReference>
<evidence type="ECO:0000313" key="2">
    <source>
        <dbReference type="Proteomes" id="UP000730482"/>
    </source>
</evidence>
<proteinExistence type="predicted"/>
<dbReference type="EMBL" id="JAAFYZ010000269">
    <property type="protein sequence ID" value="MBS2553607.1"/>
    <property type="molecule type" value="Genomic_DNA"/>
</dbReference>
<dbReference type="RefSeq" id="WP_212020326.1">
    <property type="nucleotide sequence ID" value="NZ_JAAFYZ010000269.1"/>
</dbReference>
<protein>
    <submittedName>
        <fullName evidence="1">WXG100 family type VII secretion target</fullName>
    </submittedName>
</protein>
<dbReference type="Proteomes" id="UP000730482">
    <property type="component" value="Unassembled WGS sequence"/>
</dbReference>
<gene>
    <name evidence="1" type="ORF">KGQ19_42825</name>
</gene>
<reference evidence="1 2" key="1">
    <citation type="submission" date="2020-02" db="EMBL/GenBank/DDBJ databases">
        <title>Acidophilic actinobacteria isolated from forest soil.</title>
        <authorList>
            <person name="Golinska P."/>
        </authorList>
    </citation>
    <scope>NUCLEOTIDE SEQUENCE [LARGE SCALE GENOMIC DNA]</scope>
    <source>
        <strain evidence="1 2">NL8</strain>
    </source>
</reference>
<name>A0ABS5L5U4_9ACTN</name>
<evidence type="ECO:0000313" key="1">
    <source>
        <dbReference type="EMBL" id="MBS2553607.1"/>
    </source>
</evidence>
<sequence>MAPTTSVTVTGMQAAQGNFSNALDQMNTSYNQMDEQRSTLAANWTGESSSLFGQALGTWLDDLNAVRTQLNNVLTQLETNTGIYNRTNDMQTQTASSFAKGLPGLNNL</sequence>
<dbReference type="InterPro" id="IPR036689">
    <property type="entry name" value="ESAT-6-like_sf"/>
</dbReference>
<dbReference type="Pfam" id="PF06013">
    <property type="entry name" value="WXG100"/>
    <property type="match status" value="1"/>
</dbReference>
<dbReference type="SUPFAM" id="SSF140453">
    <property type="entry name" value="EsxAB dimer-like"/>
    <property type="match status" value="1"/>
</dbReference>
<dbReference type="Gene3D" id="1.10.287.1060">
    <property type="entry name" value="ESAT-6-like"/>
    <property type="match status" value="1"/>
</dbReference>
<comment type="caution">
    <text evidence="1">The sequence shown here is derived from an EMBL/GenBank/DDBJ whole genome shotgun (WGS) entry which is preliminary data.</text>
</comment>
<organism evidence="1 2">
    <name type="scientific">Catenulispora pinistramenti</name>
    <dbReference type="NCBI Taxonomy" id="2705254"/>
    <lineage>
        <taxon>Bacteria</taxon>
        <taxon>Bacillati</taxon>
        <taxon>Actinomycetota</taxon>
        <taxon>Actinomycetes</taxon>
        <taxon>Catenulisporales</taxon>
        <taxon>Catenulisporaceae</taxon>
        <taxon>Catenulispora</taxon>
    </lineage>
</organism>
<accession>A0ABS5L5U4</accession>